<dbReference type="OrthoDB" id="5373615at2759"/>
<name>S2JD07_MUCC1</name>
<dbReference type="PANTHER" id="PTHR31796">
    <property type="entry name" value="SUZ DOMAIN-CONTAINING PROTEIN 1"/>
    <property type="match status" value="1"/>
</dbReference>
<dbReference type="PANTHER" id="PTHR31796:SF2">
    <property type="entry name" value="SUZ DOMAIN-CONTAINING PROTEIN 1"/>
    <property type="match status" value="1"/>
</dbReference>
<evidence type="ECO:0008006" key="3">
    <source>
        <dbReference type="Google" id="ProtNLM"/>
    </source>
</evidence>
<dbReference type="Proteomes" id="UP000014254">
    <property type="component" value="Unassembled WGS sequence"/>
</dbReference>
<protein>
    <recommendedName>
        <fullName evidence="3">SUZ domain-containing protein</fullName>
    </recommendedName>
</protein>
<gene>
    <name evidence="1" type="ORF">HMPREF1544_05480</name>
</gene>
<evidence type="ECO:0000313" key="2">
    <source>
        <dbReference type="Proteomes" id="UP000014254"/>
    </source>
</evidence>
<accession>S2JD07</accession>
<dbReference type="AlphaFoldDB" id="S2JD07"/>
<dbReference type="eggNOG" id="ENOG502RWYA">
    <property type="taxonomic scope" value="Eukaryota"/>
</dbReference>
<evidence type="ECO:0000313" key="1">
    <source>
        <dbReference type="EMBL" id="EPB87699.1"/>
    </source>
</evidence>
<dbReference type="InterPro" id="IPR039228">
    <property type="entry name" value="SZRD1"/>
</dbReference>
<proteinExistence type="predicted"/>
<sequence>MSEDPWDDWETAADAGLNDCKIPTEKVKPKATTFQSNQQLWEKANQFTSPVIVHTNTLAAHADYKPEVKILKRPQDAQSKKEITLTKPVKTLAEKEKDYEAAKRLIDEKFEKKK</sequence>
<dbReference type="VEuPathDB" id="FungiDB:HMPREF1544_05480"/>
<reference evidence="2" key="1">
    <citation type="submission" date="2013-05" db="EMBL/GenBank/DDBJ databases">
        <title>The Genome sequence of Mucor circinelloides f. circinelloides 1006PhL.</title>
        <authorList>
            <consortium name="The Broad Institute Genomics Platform"/>
            <person name="Cuomo C."/>
            <person name="Earl A."/>
            <person name="Findley K."/>
            <person name="Lee S.C."/>
            <person name="Walker B."/>
            <person name="Young S."/>
            <person name="Zeng Q."/>
            <person name="Gargeya S."/>
            <person name="Fitzgerald M."/>
            <person name="Haas B."/>
            <person name="Abouelleil A."/>
            <person name="Allen A.W."/>
            <person name="Alvarado L."/>
            <person name="Arachchi H.M."/>
            <person name="Berlin A.M."/>
            <person name="Chapman S.B."/>
            <person name="Gainer-Dewar J."/>
            <person name="Goldberg J."/>
            <person name="Griggs A."/>
            <person name="Gujja S."/>
            <person name="Hansen M."/>
            <person name="Howarth C."/>
            <person name="Imamovic A."/>
            <person name="Ireland A."/>
            <person name="Larimer J."/>
            <person name="McCowan C."/>
            <person name="Murphy C."/>
            <person name="Pearson M."/>
            <person name="Poon T.W."/>
            <person name="Priest M."/>
            <person name="Roberts A."/>
            <person name="Saif S."/>
            <person name="Shea T."/>
            <person name="Sisk P."/>
            <person name="Sykes S."/>
            <person name="Wortman J."/>
            <person name="Nusbaum C."/>
            <person name="Birren B."/>
        </authorList>
    </citation>
    <scope>NUCLEOTIDE SEQUENCE [LARGE SCALE GENOMIC DNA]</scope>
    <source>
        <strain evidence="2">1006PhL</strain>
    </source>
</reference>
<organism evidence="1 2">
    <name type="scientific">Mucor circinelloides f. circinelloides (strain 1006PhL)</name>
    <name type="common">Mucormycosis agent</name>
    <name type="synonym">Calyptromyces circinelloides</name>
    <dbReference type="NCBI Taxonomy" id="1220926"/>
    <lineage>
        <taxon>Eukaryota</taxon>
        <taxon>Fungi</taxon>
        <taxon>Fungi incertae sedis</taxon>
        <taxon>Mucoromycota</taxon>
        <taxon>Mucoromycotina</taxon>
        <taxon>Mucoromycetes</taxon>
        <taxon>Mucorales</taxon>
        <taxon>Mucorineae</taxon>
        <taxon>Mucoraceae</taxon>
        <taxon>Mucor</taxon>
    </lineage>
</organism>
<dbReference type="OMA" id="VIVHTNT"/>
<keyword evidence="2" id="KW-1185">Reference proteome</keyword>
<dbReference type="InParanoid" id="S2JD07"/>
<dbReference type="STRING" id="1220926.S2JD07"/>
<dbReference type="EMBL" id="KE123963">
    <property type="protein sequence ID" value="EPB87699.1"/>
    <property type="molecule type" value="Genomic_DNA"/>
</dbReference>